<organism evidence="2 3">
    <name type="scientific">Thermosporothrix hazakensis</name>
    <dbReference type="NCBI Taxonomy" id="644383"/>
    <lineage>
        <taxon>Bacteria</taxon>
        <taxon>Bacillati</taxon>
        <taxon>Chloroflexota</taxon>
        <taxon>Ktedonobacteria</taxon>
        <taxon>Ktedonobacterales</taxon>
        <taxon>Thermosporotrichaceae</taxon>
        <taxon>Thermosporothrix</taxon>
    </lineage>
</organism>
<feature type="transmembrane region" description="Helical" evidence="1">
    <location>
        <begin position="139"/>
        <end position="161"/>
    </location>
</feature>
<evidence type="ECO:0000313" key="3">
    <source>
        <dbReference type="Proteomes" id="UP000248806"/>
    </source>
</evidence>
<protein>
    <submittedName>
        <fullName evidence="2">Uncharacterized protein</fullName>
    </submittedName>
</protein>
<dbReference type="OrthoDB" id="151583at2"/>
<proteinExistence type="predicted"/>
<feature type="transmembrane region" description="Helical" evidence="1">
    <location>
        <begin position="107"/>
        <end position="127"/>
    </location>
</feature>
<dbReference type="AlphaFoldDB" id="A0A326TWS5"/>
<keyword evidence="1" id="KW-0812">Transmembrane</keyword>
<dbReference type="Proteomes" id="UP000248806">
    <property type="component" value="Unassembled WGS sequence"/>
</dbReference>
<sequence length="346" mass="37699">MRRFLPVLFLLIIAPVIAELLYGTVSITQASALLFVLPIYGAGALLIRELVRRSGRGWSSILLLGVAYGTVEEGLVLQSFFNPTLYGAAHWGARIFGINGVYVELQLVLHAVWSVAIPILLTELIFPSIRRGTPYLGRFGLFVTALFYVIGVLVLMFSTHVMLAPGYWAPPVLLATAGLAVLVLVVIALSMLPKTSVSSENQIAAPQPWIPFLVSGIGSFGYLALLIVLWRVEPAFAQWPLVLVPMLCALFLAITVARLVRHWSQASNWGDRHLLALASGALLAHTLVGFLDIQNTTTRLGLVVLGLIMMILLSLLALHIRHKGRSAALARSKDDESGRSDSRRPL</sequence>
<feature type="transmembrane region" description="Helical" evidence="1">
    <location>
        <begin position="28"/>
        <end position="47"/>
    </location>
</feature>
<keyword evidence="1" id="KW-1133">Transmembrane helix</keyword>
<feature type="transmembrane region" description="Helical" evidence="1">
    <location>
        <begin position="297"/>
        <end position="318"/>
    </location>
</feature>
<feature type="transmembrane region" description="Helical" evidence="1">
    <location>
        <begin position="272"/>
        <end position="291"/>
    </location>
</feature>
<feature type="transmembrane region" description="Helical" evidence="1">
    <location>
        <begin position="167"/>
        <end position="189"/>
    </location>
</feature>
<dbReference type="RefSeq" id="WP_111326153.1">
    <property type="nucleotide sequence ID" value="NZ_BIFX01000003.1"/>
</dbReference>
<dbReference type="EMBL" id="QKUF01000042">
    <property type="protein sequence ID" value="PZW20556.1"/>
    <property type="molecule type" value="Genomic_DNA"/>
</dbReference>
<keyword evidence="1" id="KW-0472">Membrane</keyword>
<keyword evidence="3" id="KW-1185">Reference proteome</keyword>
<name>A0A326TWS5_THEHA</name>
<feature type="transmembrane region" description="Helical" evidence="1">
    <location>
        <begin position="209"/>
        <end position="230"/>
    </location>
</feature>
<feature type="transmembrane region" description="Helical" evidence="1">
    <location>
        <begin position="236"/>
        <end position="260"/>
    </location>
</feature>
<feature type="transmembrane region" description="Helical" evidence="1">
    <location>
        <begin position="59"/>
        <end position="81"/>
    </location>
</feature>
<evidence type="ECO:0000256" key="1">
    <source>
        <dbReference type="SAM" id="Phobius"/>
    </source>
</evidence>
<reference evidence="2 3" key="1">
    <citation type="submission" date="2018-06" db="EMBL/GenBank/DDBJ databases">
        <title>Genomic Encyclopedia of Archaeal and Bacterial Type Strains, Phase II (KMG-II): from individual species to whole genera.</title>
        <authorList>
            <person name="Goeker M."/>
        </authorList>
    </citation>
    <scope>NUCLEOTIDE SEQUENCE [LARGE SCALE GENOMIC DNA]</scope>
    <source>
        <strain evidence="2 3">ATCC BAA-1881</strain>
    </source>
</reference>
<accession>A0A326TWS5</accession>
<comment type="caution">
    <text evidence="2">The sequence shown here is derived from an EMBL/GenBank/DDBJ whole genome shotgun (WGS) entry which is preliminary data.</text>
</comment>
<gene>
    <name evidence="2" type="ORF">EI42_05929</name>
</gene>
<evidence type="ECO:0000313" key="2">
    <source>
        <dbReference type="EMBL" id="PZW20556.1"/>
    </source>
</evidence>